<dbReference type="RefSeq" id="WP_306375052.1">
    <property type="nucleotide sequence ID" value="NZ_JASAYL010000004.1"/>
</dbReference>
<protein>
    <submittedName>
        <fullName evidence="4">MBL fold metallo-hydrolase</fullName>
    </submittedName>
</protein>
<dbReference type="PANTHER" id="PTHR42951:SF4">
    <property type="entry name" value="ACYL-COENZYME A THIOESTERASE MBLAC2"/>
    <property type="match status" value="1"/>
</dbReference>
<proteinExistence type="inferred from homology"/>
<keyword evidence="2" id="KW-1133">Transmembrane helix</keyword>
<dbReference type="InterPro" id="IPR050855">
    <property type="entry name" value="NDM-1-like"/>
</dbReference>
<reference evidence="4" key="1">
    <citation type="journal article" date="2023" name="Front. Microbiol.">
        <title>Phylogeography and host specificity of Pasteurellaceae pathogenic to sea-farmed fish in the north-east Atlantic.</title>
        <authorList>
            <person name="Gulla S."/>
            <person name="Colquhoun D.J."/>
            <person name="Olsen A.B."/>
            <person name="Spilsberg B."/>
            <person name="Lagesen K."/>
            <person name="Aakesson C.P."/>
            <person name="Strom S."/>
            <person name="Manji F."/>
            <person name="Birkbeck T.H."/>
            <person name="Nilsen H.K."/>
        </authorList>
    </citation>
    <scope>NUCLEOTIDE SEQUENCE</scope>
    <source>
        <strain evidence="4">TW16_20</strain>
    </source>
</reference>
<sequence>MKNTLKIIVIFFTSIFLLTSCSDNKQKFVYPLWEGAKWVDDYYIVGQLDEQTYAISEPTAEWYYNTSYLILGKNKALLFDTGYGSAFNKDIMPVVKKLTDLPVITMFSHFHLDHIANIEKQDNVWIIDLPYLRERAKDNKLTLTTNETLLFDPPTVTVSKWIKPNEIIDLGDRKVQVLNMTGHTTESTVLFDEKYKQLFTGDLFYDPRLDYVDLHDDTKADLLVNSTEKLVEEYDDNYVFNGAHGFPKQSYTTLKKYLDFLKAYKNKSLNSGIIATSIGFQTIYEKDGMRMATPTYGGSITHQLIINVVFGLLIFILVVVFIRKRMKK</sequence>
<dbReference type="AlphaFoldDB" id="A0AAJ6N8Q9"/>
<organism evidence="4 5">
    <name type="scientific">Phocoenobacter skyensis</name>
    <dbReference type="NCBI Taxonomy" id="97481"/>
    <lineage>
        <taxon>Bacteria</taxon>
        <taxon>Pseudomonadati</taxon>
        <taxon>Pseudomonadota</taxon>
        <taxon>Gammaproteobacteria</taxon>
        <taxon>Pasteurellales</taxon>
        <taxon>Pasteurellaceae</taxon>
        <taxon>Phocoenobacter</taxon>
    </lineage>
</organism>
<keyword evidence="2" id="KW-0812">Transmembrane</keyword>
<evidence type="ECO:0000256" key="2">
    <source>
        <dbReference type="SAM" id="Phobius"/>
    </source>
</evidence>
<dbReference type="SMART" id="SM00849">
    <property type="entry name" value="Lactamase_B"/>
    <property type="match status" value="1"/>
</dbReference>
<evidence type="ECO:0000256" key="1">
    <source>
        <dbReference type="ARBA" id="ARBA00005250"/>
    </source>
</evidence>
<evidence type="ECO:0000313" key="5">
    <source>
        <dbReference type="Proteomes" id="UP001236239"/>
    </source>
</evidence>
<feature type="transmembrane region" description="Helical" evidence="2">
    <location>
        <begin position="304"/>
        <end position="322"/>
    </location>
</feature>
<gene>
    <name evidence="4" type="ORF">QJU93_02820</name>
</gene>
<name>A0AAJ6N8Q9_9PAST</name>
<dbReference type="PROSITE" id="PS51257">
    <property type="entry name" value="PROKAR_LIPOPROTEIN"/>
    <property type="match status" value="1"/>
</dbReference>
<dbReference type="InterPro" id="IPR036866">
    <property type="entry name" value="RibonucZ/Hydroxyglut_hydro"/>
</dbReference>
<evidence type="ECO:0000259" key="3">
    <source>
        <dbReference type="SMART" id="SM00849"/>
    </source>
</evidence>
<dbReference type="SUPFAM" id="SSF56281">
    <property type="entry name" value="Metallo-hydrolase/oxidoreductase"/>
    <property type="match status" value="1"/>
</dbReference>
<dbReference type="EMBL" id="JASAYQ010000003">
    <property type="protein sequence ID" value="MDP8172288.1"/>
    <property type="molecule type" value="Genomic_DNA"/>
</dbReference>
<dbReference type="GO" id="GO:0017001">
    <property type="term" value="P:antibiotic catabolic process"/>
    <property type="evidence" value="ECO:0007669"/>
    <property type="project" value="UniProtKB-ARBA"/>
</dbReference>
<comment type="similarity">
    <text evidence="1">Belongs to the metallo-beta-lactamase superfamily. Class-B beta-lactamase family.</text>
</comment>
<dbReference type="Pfam" id="PF00753">
    <property type="entry name" value="Lactamase_B"/>
    <property type="match status" value="1"/>
</dbReference>
<dbReference type="PANTHER" id="PTHR42951">
    <property type="entry name" value="METALLO-BETA-LACTAMASE DOMAIN-CONTAINING"/>
    <property type="match status" value="1"/>
</dbReference>
<dbReference type="Gene3D" id="3.60.15.10">
    <property type="entry name" value="Ribonuclease Z/Hydroxyacylglutathione hydrolase-like"/>
    <property type="match status" value="1"/>
</dbReference>
<accession>A0AAJ6N8Q9</accession>
<keyword evidence="2" id="KW-0472">Membrane</keyword>
<comment type="caution">
    <text evidence="4">The sequence shown here is derived from an EMBL/GenBank/DDBJ whole genome shotgun (WGS) entry which is preliminary data.</text>
</comment>
<dbReference type="InterPro" id="IPR001279">
    <property type="entry name" value="Metallo-B-lactamas"/>
</dbReference>
<dbReference type="Proteomes" id="UP001236239">
    <property type="component" value="Unassembled WGS sequence"/>
</dbReference>
<feature type="domain" description="Metallo-beta-lactamase" evidence="3">
    <location>
        <begin position="64"/>
        <end position="244"/>
    </location>
</feature>
<evidence type="ECO:0000313" key="4">
    <source>
        <dbReference type="EMBL" id="MDP8172288.1"/>
    </source>
</evidence>